<comment type="subcellular location">
    <subcellularLocation>
        <location evidence="1 9">Cell inner membrane</location>
        <topology evidence="1 9">Multi-pass membrane protein</topology>
    </subcellularLocation>
</comment>
<dbReference type="OrthoDB" id="4964541at2"/>
<comment type="caution">
    <text evidence="9">Lacks conserved residue(s) required for the propagation of feature annotation.</text>
</comment>
<evidence type="ECO:0000256" key="3">
    <source>
        <dbReference type="ARBA" id="ARBA00022475"/>
    </source>
</evidence>
<evidence type="ECO:0000256" key="4">
    <source>
        <dbReference type="ARBA" id="ARBA00022519"/>
    </source>
</evidence>
<dbReference type="GO" id="GO:0022857">
    <property type="term" value="F:transmembrane transporter activity"/>
    <property type="evidence" value="ECO:0007669"/>
    <property type="project" value="UniProtKB-UniRule"/>
</dbReference>
<sequence>MYFAVAGVFLLVAVVTWQVFGRYVLNDTPTWAESLALVIVLYVTLLAASVGVRDAGHIGMESLLILLPEKPRHALEVVIHCLTAVFGVMMVWHGGHLALSVMSYQIPILHISEGFNHLPLVLAGGLIVLFSIEHVLALLHGKEVIPSWH</sequence>
<dbReference type="PANTHER" id="PTHR35011">
    <property type="entry name" value="2,3-DIKETO-L-GULONATE TRAP TRANSPORTER SMALL PERMEASE PROTEIN YIAM"/>
    <property type="match status" value="1"/>
</dbReference>
<evidence type="ECO:0000256" key="7">
    <source>
        <dbReference type="ARBA" id="ARBA00023136"/>
    </source>
</evidence>
<dbReference type="GO" id="GO:0015740">
    <property type="term" value="P:C4-dicarboxylate transport"/>
    <property type="evidence" value="ECO:0007669"/>
    <property type="project" value="TreeGrafter"/>
</dbReference>
<evidence type="ECO:0000256" key="1">
    <source>
        <dbReference type="ARBA" id="ARBA00004429"/>
    </source>
</evidence>
<feature type="transmembrane region" description="Helical" evidence="9">
    <location>
        <begin position="73"/>
        <end position="95"/>
    </location>
</feature>
<name>A0A255XTK7_9PROT</name>
<organism evidence="11 12">
    <name type="scientific">Elstera cyanobacteriorum</name>
    <dbReference type="NCBI Taxonomy" id="2022747"/>
    <lineage>
        <taxon>Bacteria</taxon>
        <taxon>Pseudomonadati</taxon>
        <taxon>Pseudomonadota</taxon>
        <taxon>Alphaproteobacteria</taxon>
        <taxon>Rhodospirillales</taxon>
        <taxon>Rhodospirillaceae</taxon>
        <taxon>Elstera</taxon>
    </lineage>
</organism>
<dbReference type="Pfam" id="PF04290">
    <property type="entry name" value="DctQ"/>
    <property type="match status" value="1"/>
</dbReference>
<evidence type="ECO:0000313" key="12">
    <source>
        <dbReference type="Proteomes" id="UP000216361"/>
    </source>
</evidence>
<feature type="domain" description="Tripartite ATP-independent periplasmic transporters DctQ component" evidence="10">
    <location>
        <begin position="11"/>
        <end position="139"/>
    </location>
</feature>
<reference evidence="11 12" key="1">
    <citation type="submission" date="2017-07" db="EMBL/GenBank/DDBJ databases">
        <title>Elstera cyanobacteriorum sp. nov., a novel bacterium isolated from cyanobacterial aggregates in a eutrophic lake.</title>
        <authorList>
            <person name="Cai H."/>
        </authorList>
    </citation>
    <scope>NUCLEOTIDE SEQUENCE [LARGE SCALE GENOMIC DNA]</scope>
    <source>
        <strain evidence="11 12">TH019</strain>
    </source>
</reference>
<proteinExistence type="inferred from homology"/>
<evidence type="ECO:0000313" key="11">
    <source>
        <dbReference type="EMBL" id="OYQ20253.1"/>
    </source>
</evidence>
<dbReference type="InterPro" id="IPR007387">
    <property type="entry name" value="TRAP_DctQ"/>
</dbReference>
<keyword evidence="4 9" id="KW-0997">Cell inner membrane</keyword>
<keyword evidence="2 9" id="KW-0813">Transport</keyword>
<dbReference type="PANTHER" id="PTHR35011:SF11">
    <property type="entry name" value="TRAP TRANSPORTER SMALL PERMEASE PROTEIN"/>
    <property type="match status" value="1"/>
</dbReference>
<dbReference type="EMBL" id="NOXS01000029">
    <property type="protein sequence ID" value="OYQ20253.1"/>
    <property type="molecule type" value="Genomic_DNA"/>
</dbReference>
<keyword evidence="6 9" id="KW-1133">Transmembrane helix</keyword>
<dbReference type="AlphaFoldDB" id="A0A255XTK7"/>
<evidence type="ECO:0000256" key="8">
    <source>
        <dbReference type="ARBA" id="ARBA00038436"/>
    </source>
</evidence>
<evidence type="ECO:0000256" key="5">
    <source>
        <dbReference type="ARBA" id="ARBA00022692"/>
    </source>
</evidence>
<keyword evidence="3" id="KW-1003">Cell membrane</keyword>
<dbReference type="Proteomes" id="UP000216361">
    <property type="component" value="Unassembled WGS sequence"/>
</dbReference>
<comment type="function">
    <text evidence="9">Part of the tripartite ATP-independent periplasmic (TRAP) transport system.</text>
</comment>
<keyword evidence="12" id="KW-1185">Reference proteome</keyword>
<evidence type="ECO:0000259" key="10">
    <source>
        <dbReference type="Pfam" id="PF04290"/>
    </source>
</evidence>
<evidence type="ECO:0000256" key="6">
    <source>
        <dbReference type="ARBA" id="ARBA00022989"/>
    </source>
</evidence>
<gene>
    <name evidence="11" type="ORF">CHR90_05480</name>
</gene>
<protein>
    <recommendedName>
        <fullName evidence="9">TRAP transporter small permease protein</fullName>
    </recommendedName>
</protein>
<dbReference type="GO" id="GO:0005886">
    <property type="term" value="C:plasma membrane"/>
    <property type="evidence" value="ECO:0007669"/>
    <property type="project" value="UniProtKB-SubCell"/>
</dbReference>
<keyword evidence="7 9" id="KW-0472">Membrane</keyword>
<keyword evidence="5 9" id="KW-0812">Transmembrane</keyword>
<feature type="transmembrane region" description="Helical" evidence="9">
    <location>
        <begin position="31"/>
        <end position="52"/>
    </location>
</feature>
<evidence type="ECO:0000256" key="9">
    <source>
        <dbReference type="RuleBase" id="RU369079"/>
    </source>
</evidence>
<comment type="similarity">
    <text evidence="8 9">Belongs to the TRAP transporter small permease family.</text>
</comment>
<accession>A0A255XTK7</accession>
<evidence type="ECO:0000256" key="2">
    <source>
        <dbReference type="ARBA" id="ARBA00022448"/>
    </source>
</evidence>
<comment type="caution">
    <text evidence="11">The sequence shown here is derived from an EMBL/GenBank/DDBJ whole genome shotgun (WGS) entry which is preliminary data.</text>
</comment>
<dbReference type="InterPro" id="IPR055348">
    <property type="entry name" value="DctQ"/>
</dbReference>
<feature type="transmembrane region" description="Helical" evidence="9">
    <location>
        <begin position="115"/>
        <end position="139"/>
    </location>
</feature>
<comment type="subunit">
    <text evidence="9">The complex comprises the extracytoplasmic solute receptor protein and the two transmembrane proteins.</text>
</comment>